<dbReference type="NCBIfam" id="TIGR02122">
    <property type="entry name" value="TRAP_TAXI"/>
    <property type="match status" value="1"/>
</dbReference>
<dbReference type="Pfam" id="PF16868">
    <property type="entry name" value="NMT1_3"/>
    <property type="match status" value="1"/>
</dbReference>
<dbReference type="Gene3D" id="3.40.190.10">
    <property type="entry name" value="Periplasmic binding protein-like II"/>
    <property type="match status" value="2"/>
</dbReference>
<keyword evidence="1" id="KW-0732">Signal</keyword>
<dbReference type="RefSeq" id="WP_306884773.1">
    <property type="nucleotide sequence ID" value="NZ_JAUSUL010000001.1"/>
</dbReference>
<dbReference type="AlphaFoldDB" id="A0AAE4ASF8"/>
<comment type="caution">
    <text evidence="2">The sequence shown here is derived from an EMBL/GenBank/DDBJ whole genome shotgun (WGS) entry which is preliminary data.</text>
</comment>
<dbReference type="EMBL" id="JAUSUL010000001">
    <property type="protein sequence ID" value="MDQ0314985.1"/>
    <property type="molecule type" value="Genomic_DNA"/>
</dbReference>
<organism evidence="2 3">
    <name type="scientific">Amorphus orientalis</name>
    <dbReference type="NCBI Taxonomy" id="649198"/>
    <lineage>
        <taxon>Bacteria</taxon>
        <taxon>Pseudomonadati</taxon>
        <taxon>Pseudomonadota</taxon>
        <taxon>Alphaproteobacteria</taxon>
        <taxon>Hyphomicrobiales</taxon>
        <taxon>Amorphaceae</taxon>
        <taxon>Amorphus</taxon>
    </lineage>
</organism>
<dbReference type="PANTHER" id="PTHR42941:SF1">
    <property type="entry name" value="SLL1037 PROTEIN"/>
    <property type="match status" value="1"/>
</dbReference>
<feature type="chain" id="PRO_5041968340" evidence="1">
    <location>
        <begin position="29"/>
        <end position="332"/>
    </location>
</feature>
<keyword evidence="2" id="KW-0675">Receptor</keyword>
<name>A0AAE4ASF8_9HYPH</name>
<proteinExistence type="predicted"/>
<reference evidence="2" key="1">
    <citation type="submission" date="2023-07" db="EMBL/GenBank/DDBJ databases">
        <title>Genomic Encyclopedia of Type Strains, Phase IV (KMG-IV): sequencing the most valuable type-strain genomes for metagenomic binning, comparative biology and taxonomic classification.</title>
        <authorList>
            <person name="Goeker M."/>
        </authorList>
    </citation>
    <scope>NUCLEOTIDE SEQUENCE</scope>
    <source>
        <strain evidence="2">DSM 21202</strain>
    </source>
</reference>
<dbReference type="InterPro" id="IPR011852">
    <property type="entry name" value="TRAP_TAXI"/>
</dbReference>
<accession>A0AAE4ASF8</accession>
<evidence type="ECO:0000313" key="3">
    <source>
        <dbReference type="Proteomes" id="UP001229244"/>
    </source>
</evidence>
<dbReference type="SUPFAM" id="SSF53850">
    <property type="entry name" value="Periplasmic binding protein-like II"/>
    <property type="match status" value="1"/>
</dbReference>
<evidence type="ECO:0000313" key="2">
    <source>
        <dbReference type="EMBL" id="MDQ0314985.1"/>
    </source>
</evidence>
<keyword evidence="3" id="KW-1185">Reference proteome</keyword>
<feature type="signal peptide" evidence="1">
    <location>
        <begin position="1"/>
        <end position="28"/>
    </location>
</feature>
<evidence type="ECO:0000256" key="1">
    <source>
        <dbReference type="SAM" id="SignalP"/>
    </source>
</evidence>
<dbReference type="Proteomes" id="UP001229244">
    <property type="component" value="Unassembled WGS sequence"/>
</dbReference>
<sequence length="332" mass="35358">MINSMKMRLGTAIVAATAALAAVAPAQAQDIRIGAMREGSSWYVFAATLEQMIEPILGDNSVEVIARGGGVANPMVVESGKAEIALSNVATAVWARDGADLYQGASAPDIRALVGGLNSVYVGAIARKDFIDNVGTDDLAEIIRSGEPIRLLMKPTGSSAVPTAEMILEAYGSSFDKIKEDGGDVIQVAAAQIPDQLRNGNADIYIDTMIKGHPTITEVNLTADVAFLDIPPEAMDLLAKNGLQPGTYGPWFEDQTKANTGANLGTVLIASKSLDEETAYQITKTLVENAPAMGEAHAAWRNFKPEEAWKPENVGIELHPGAVRYYKERGWM</sequence>
<dbReference type="PANTHER" id="PTHR42941">
    <property type="entry name" value="SLL1037 PROTEIN"/>
    <property type="match status" value="1"/>
</dbReference>
<protein>
    <submittedName>
        <fullName evidence="2">TRAP transporter TAXI family solute receptor</fullName>
    </submittedName>
</protein>
<gene>
    <name evidence="2" type="ORF">J2S73_001422</name>
</gene>